<dbReference type="GO" id="GO:0005524">
    <property type="term" value="F:ATP binding"/>
    <property type="evidence" value="ECO:0007669"/>
    <property type="project" value="UniProtKB-KW"/>
</dbReference>
<dbReference type="GO" id="GO:0006529">
    <property type="term" value="P:asparagine biosynthetic process"/>
    <property type="evidence" value="ECO:0007669"/>
    <property type="project" value="InterPro"/>
</dbReference>
<dbReference type="PIRSF" id="PIRSF001589">
    <property type="entry name" value="Asn_synthetase_glu-h"/>
    <property type="match status" value="1"/>
</dbReference>
<comment type="similarity">
    <text evidence="2">Belongs to the asparagine synthetase family.</text>
</comment>
<sequence>MTALAGVWGARPQQVSALLDAMGPRSASHRSTFAETADLAVACGHHAARAGQGVCIDGSLVLVLDGRLDDGAERAGRQDHQVIFEAYKAYGVAGFARLKGQFALILWDGERRRLICARDALGARPLVYRQSGEGFAVCSEERGLAPLYGDEPLQPLRVAEFLAGRPAPIDAGMRASVRRVPPGEAVIVSNGVIKLECFDRLALPEATSDAPEDQIRRFAELLRTSVARHCAGEKTVDCFLSGGLDSSTLAMIASRAVTGPVRTLSLVDDSHPALSEKPYIDAVVKAGRFDVHLRNVAGYDPFAGAEDALRRHAGPVAAPNLLMMRPLYQDARQGALLLDGHGGDEVVSKGLGRLHDLARSGRWITLYAELRGVADLYGERASSMLWSLFRAYGPGRYKLAAVMSAARRLTRRRAAPRDDLDLLAKSFRAQSGIEEEIARRRRPRPSDGRTAEHAVLLEPQQVFSLEVLDREAQDAGVEARCPFWDRRLIDYSMSLPPSAKLKGGWTRLILRQAMAGTLPPEVLWRRDKHDFSTQLRLGLQRSAIISSSAIEAARASLAPYLDVDRVLALRARLDDDRHPIGGADLQMLWRIGLLSIWLRLQNPRPVP</sequence>
<dbReference type="PANTHER" id="PTHR43284">
    <property type="entry name" value="ASPARAGINE SYNTHETASE (GLUTAMINE-HYDROLYZING)"/>
    <property type="match status" value="1"/>
</dbReference>
<dbReference type="InterPro" id="IPR006426">
    <property type="entry name" value="Asn_synth_AEB"/>
</dbReference>
<dbReference type="EMBL" id="JWSY01000013">
    <property type="protein sequence ID" value="KIC58090.1"/>
    <property type="molecule type" value="Genomic_DNA"/>
</dbReference>
<comment type="catalytic activity">
    <reaction evidence="6">
        <text>L-aspartate + L-glutamine + ATP + H2O = L-asparagine + L-glutamate + AMP + diphosphate + H(+)</text>
        <dbReference type="Rhea" id="RHEA:12228"/>
        <dbReference type="ChEBI" id="CHEBI:15377"/>
        <dbReference type="ChEBI" id="CHEBI:15378"/>
        <dbReference type="ChEBI" id="CHEBI:29985"/>
        <dbReference type="ChEBI" id="CHEBI:29991"/>
        <dbReference type="ChEBI" id="CHEBI:30616"/>
        <dbReference type="ChEBI" id="CHEBI:33019"/>
        <dbReference type="ChEBI" id="CHEBI:58048"/>
        <dbReference type="ChEBI" id="CHEBI:58359"/>
        <dbReference type="ChEBI" id="CHEBI:456215"/>
        <dbReference type="EC" id="6.3.5.4"/>
    </reaction>
</comment>
<keyword evidence="5 7" id="KW-0067">ATP-binding</keyword>
<evidence type="ECO:0000256" key="5">
    <source>
        <dbReference type="ARBA" id="ARBA00022840"/>
    </source>
</evidence>
<dbReference type="Gene3D" id="3.40.50.620">
    <property type="entry name" value="HUPs"/>
    <property type="match status" value="2"/>
</dbReference>
<comment type="pathway">
    <text evidence="1">Amino-acid biosynthesis; L-asparagine biosynthesis; L-asparagine from L-aspartate (L-Gln route): step 1/1.</text>
</comment>
<proteinExistence type="inferred from homology"/>
<dbReference type="GO" id="GO:0004066">
    <property type="term" value="F:asparagine synthase (glutamine-hydrolyzing) activity"/>
    <property type="evidence" value="ECO:0007669"/>
    <property type="project" value="UniProtKB-EC"/>
</dbReference>
<dbReference type="Proteomes" id="UP000031166">
    <property type="component" value="Unassembled WGS sequence"/>
</dbReference>
<evidence type="ECO:0000259" key="8">
    <source>
        <dbReference type="PROSITE" id="PS51278"/>
    </source>
</evidence>
<evidence type="ECO:0000256" key="3">
    <source>
        <dbReference type="ARBA" id="ARBA00012737"/>
    </source>
</evidence>
<dbReference type="SUPFAM" id="SSF56235">
    <property type="entry name" value="N-terminal nucleophile aminohydrolases (Ntn hydrolases)"/>
    <property type="match status" value="1"/>
</dbReference>
<keyword evidence="4 7" id="KW-0547">Nucleotide-binding</keyword>
<reference evidence="9 10" key="1">
    <citation type="submission" date="2014-12" db="EMBL/GenBank/DDBJ databases">
        <title>Genome sequencing of Brevundimonas nasdae TPW30.</title>
        <authorList>
            <person name="Tan P.W."/>
            <person name="Chan K.-G."/>
        </authorList>
    </citation>
    <scope>NUCLEOTIDE SEQUENCE [LARGE SCALE GENOMIC DNA]</scope>
    <source>
        <strain evidence="9 10">TPW30</strain>
    </source>
</reference>
<evidence type="ECO:0000256" key="4">
    <source>
        <dbReference type="ARBA" id="ARBA00022741"/>
    </source>
</evidence>
<accession>A0A0B4D144</accession>
<feature type="domain" description="Glutamine amidotransferase type-2" evidence="8">
    <location>
        <begin position="1"/>
        <end position="191"/>
    </location>
</feature>
<dbReference type="SUPFAM" id="SSF52402">
    <property type="entry name" value="Adenine nucleotide alpha hydrolases-like"/>
    <property type="match status" value="1"/>
</dbReference>
<evidence type="ECO:0000256" key="7">
    <source>
        <dbReference type="PIRSR" id="PIRSR001589-2"/>
    </source>
</evidence>
<evidence type="ECO:0000256" key="2">
    <source>
        <dbReference type="ARBA" id="ARBA00005752"/>
    </source>
</evidence>
<feature type="binding site" evidence="7">
    <location>
        <position position="79"/>
    </location>
    <ligand>
        <name>L-glutamine</name>
        <dbReference type="ChEBI" id="CHEBI:58359"/>
    </ligand>
</feature>
<dbReference type="CDD" id="cd01991">
    <property type="entry name" value="Asn_synthase_B_C"/>
    <property type="match status" value="1"/>
</dbReference>
<protein>
    <recommendedName>
        <fullName evidence="3">asparagine synthase (glutamine-hydrolyzing)</fullName>
        <ecNumber evidence="3">6.3.5.4</ecNumber>
    </recommendedName>
</protein>
<gene>
    <name evidence="9" type="ORF">RM53_09085</name>
</gene>
<evidence type="ECO:0000313" key="10">
    <source>
        <dbReference type="Proteomes" id="UP000031166"/>
    </source>
</evidence>
<dbReference type="PANTHER" id="PTHR43284:SF1">
    <property type="entry name" value="ASPARAGINE SYNTHETASE"/>
    <property type="match status" value="1"/>
</dbReference>
<dbReference type="Pfam" id="PF13537">
    <property type="entry name" value="GATase_7"/>
    <property type="match status" value="1"/>
</dbReference>
<dbReference type="Pfam" id="PF00733">
    <property type="entry name" value="Asn_synthase"/>
    <property type="match status" value="1"/>
</dbReference>
<dbReference type="InterPro" id="IPR017932">
    <property type="entry name" value="GATase_2_dom"/>
</dbReference>
<evidence type="ECO:0000313" key="9">
    <source>
        <dbReference type="EMBL" id="KIC58090.1"/>
    </source>
</evidence>
<dbReference type="PROSITE" id="PS51278">
    <property type="entry name" value="GATASE_TYPE_2"/>
    <property type="match status" value="1"/>
</dbReference>
<dbReference type="Gene3D" id="3.60.20.10">
    <property type="entry name" value="Glutamine Phosphoribosylpyrophosphate, subunit 1, domain 1"/>
    <property type="match status" value="1"/>
</dbReference>
<evidence type="ECO:0000256" key="6">
    <source>
        <dbReference type="ARBA" id="ARBA00048741"/>
    </source>
</evidence>
<dbReference type="InterPro" id="IPR001962">
    <property type="entry name" value="Asn_synthase"/>
</dbReference>
<organism evidence="9 10">
    <name type="scientific">Brevundimonas nasdae</name>
    <dbReference type="NCBI Taxonomy" id="172043"/>
    <lineage>
        <taxon>Bacteria</taxon>
        <taxon>Pseudomonadati</taxon>
        <taxon>Pseudomonadota</taxon>
        <taxon>Alphaproteobacteria</taxon>
        <taxon>Caulobacterales</taxon>
        <taxon>Caulobacteraceae</taxon>
        <taxon>Brevundimonas</taxon>
    </lineage>
</organism>
<dbReference type="InterPro" id="IPR014729">
    <property type="entry name" value="Rossmann-like_a/b/a_fold"/>
</dbReference>
<name>A0A0B4D144_9CAUL</name>
<dbReference type="InterPro" id="IPR029055">
    <property type="entry name" value="Ntn_hydrolases_N"/>
</dbReference>
<evidence type="ECO:0000256" key="1">
    <source>
        <dbReference type="ARBA" id="ARBA00005187"/>
    </source>
</evidence>
<comment type="caution">
    <text evidence="9">The sequence shown here is derived from an EMBL/GenBank/DDBJ whole genome shotgun (WGS) entry which is preliminary data.</text>
</comment>
<dbReference type="InterPro" id="IPR051786">
    <property type="entry name" value="ASN_synthetase/amidase"/>
</dbReference>
<dbReference type="AlphaFoldDB" id="A0A0B4D144"/>
<dbReference type="STRING" id="172043.RM53_09085"/>
<dbReference type="EC" id="6.3.5.4" evidence="3"/>
<dbReference type="RefSeq" id="WP_039246087.1">
    <property type="nucleotide sequence ID" value="NZ_JWSY01000013.1"/>
</dbReference>